<evidence type="ECO:0000313" key="9">
    <source>
        <dbReference type="EMBL" id="KAJ7079127.1"/>
    </source>
</evidence>
<evidence type="ECO:0000256" key="2">
    <source>
        <dbReference type="ARBA" id="ARBA00019062"/>
    </source>
</evidence>
<dbReference type="Pfam" id="PF09468">
    <property type="entry name" value="RNase_H2-Ydr279"/>
    <property type="match status" value="1"/>
</dbReference>
<evidence type="ECO:0000256" key="3">
    <source>
        <dbReference type="ARBA" id="ARBA00023242"/>
    </source>
</evidence>
<proteinExistence type="predicted"/>
<organism evidence="9 10">
    <name type="scientific">Mycena belliarum</name>
    <dbReference type="NCBI Taxonomy" id="1033014"/>
    <lineage>
        <taxon>Eukaryota</taxon>
        <taxon>Fungi</taxon>
        <taxon>Dikarya</taxon>
        <taxon>Basidiomycota</taxon>
        <taxon>Agaricomycotina</taxon>
        <taxon>Agaricomycetes</taxon>
        <taxon>Agaricomycetidae</taxon>
        <taxon>Agaricales</taxon>
        <taxon>Marasmiineae</taxon>
        <taxon>Mycenaceae</taxon>
        <taxon>Mycena</taxon>
    </lineage>
</organism>
<feature type="domain" description="Ribonuclease H2 subunit B wHTH" evidence="7">
    <location>
        <begin position="95"/>
        <end position="250"/>
    </location>
</feature>
<accession>A0AAD6TTL8</accession>
<feature type="domain" description="Rnh202 triple barrel" evidence="8">
    <location>
        <begin position="7"/>
        <end position="92"/>
    </location>
</feature>
<evidence type="ECO:0000259" key="8">
    <source>
        <dbReference type="Pfam" id="PF17745"/>
    </source>
</evidence>
<comment type="caution">
    <text evidence="9">The sequence shown here is derived from an EMBL/GenBank/DDBJ whole genome shotgun (WGS) entry which is preliminary data.</text>
</comment>
<evidence type="ECO:0000259" key="7">
    <source>
        <dbReference type="Pfam" id="PF09468"/>
    </source>
</evidence>
<keyword evidence="3" id="KW-0539">Nucleus</keyword>
<protein>
    <recommendedName>
        <fullName evidence="2">Ribonuclease H2 subunit B</fullName>
    </recommendedName>
    <alternativeName>
        <fullName evidence="5">Ribonuclease HI subunit B</fullName>
    </alternativeName>
</protein>
<comment type="subcellular location">
    <subcellularLocation>
        <location evidence="1">Nucleus</location>
    </subcellularLocation>
</comment>
<keyword evidence="10" id="KW-1185">Reference proteome</keyword>
<dbReference type="CDD" id="cd09270">
    <property type="entry name" value="RNase_H2-B"/>
    <property type="match status" value="1"/>
</dbReference>
<evidence type="ECO:0000256" key="5">
    <source>
        <dbReference type="ARBA" id="ARBA00033464"/>
    </source>
</evidence>
<dbReference type="Proteomes" id="UP001222325">
    <property type="component" value="Unassembled WGS sequence"/>
</dbReference>
<dbReference type="Gene3D" id="2.20.25.530">
    <property type="match status" value="1"/>
</dbReference>
<dbReference type="GO" id="GO:0032299">
    <property type="term" value="C:ribonuclease H2 complex"/>
    <property type="evidence" value="ECO:0007669"/>
    <property type="project" value="InterPro"/>
</dbReference>
<reference evidence="9" key="1">
    <citation type="submission" date="2023-03" db="EMBL/GenBank/DDBJ databases">
        <title>Massive genome expansion in bonnet fungi (Mycena s.s.) driven by repeated elements and novel gene families across ecological guilds.</title>
        <authorList>
            <consortium name="Lawrence Berkeley National Laboratory"/>
            <person name="Harder C.B."/>
            <person name="Miyauchi S."/>
            <person name="Viragh M."/>
            <person name="Kuo A."/>
            <person name="Thoen E."/>
            <person name="Andreopoulos B."/>
            <person name="Lu D."/>
            <person name="Skrede I."/>
            <person name="Drula E."/>
            <person name="Henrissat B."/>
            <person name="Morin E."/>
            <person name="Kohler A."/>
            <person name="Barry K."/>
            <person name="LaButti K."/>
            <person name="Morin E."/>
            <person name="Salamov A."/>
            <person name="Lipzen A."/>
            <person name="Mereny Z."/>
            <person name="Hegedus B."/>
            <person name="Baldrian P."/>
            <person name="Stursova M."/>
            <person name="Weitz H."/>
            <person name="Taylor A."/>
            <person name="Grigoriev I.V."/>
            <person name="Nagy L.G."/>
            <person name="Martin F."/>
            <person name="Kauserud H."/>
        </authorList>
    </citation>
    <scope>NUCLEOTIDE SEQUENCE</scope>
    <source>
        <strain evidence="9">CBHHK173m</strain>
    </source>
</reference>
<comment type="function">
    <text evidence="4">Non catalytic subunit of RNase H2, an endonuclease that specifically degrades the RNA of RNA:DNA hybrids. Participates in DNA replication, possibly by mediating the removal of lagging-strand Okazaki fragment RNA primers during DNA replication. Mediates the excision of single ribonucleotides from DNA:RNA duplexes.</text>
</comment>
<dbReference type="PANTHER" id="PTHR13383:SF11">
    <property type="entry name" value="RIBONUCLEASE H2 SUBUNIT B"/>
    <property type="match status" value="1"/>
</dbReference>
<evidence type="ECO:0000256" key="6">
    <source>
        <dbReference type="SAM" id="MobiDB-lite"/>
    </source>
</evidence>
<dbReference type="Gene3D" id="1.10.20.120">
    <property type="match status" value="1"/>
</dbReference>
<dbReference type="GO" id="GO:0006401">
    <property type="term" value="P:RNA catabolic process"/>
    <property type="evidence" value="ECO:0007669"/>
    <property type="project" value="TreeGrafter"/>
</dbReference>
<feature type="region of interest" description="Disordered" evidence="6">
    <location>
        <begin position="277"/>
        <end position="307"/>
    </location>
</feature>
<evidence type="ECO:0000313" key="10">
    <source>
        <dbReference type="Proteomes" id="UP001222325"/>
    </source>
</evidence>
<dbReference type="EMBL" id="JARJCN010000062">
    <property type="protein sequence ID" value="KAJ7079127.1"/>
    <property type="molecule type" value="Genomic_DNA"/>
</dbReference>
<dbReference type="InterPro" id="IPR041195">
    <property type="entry name" value="Rnh202_N"/>
</dbReference>
<gene>
    <name evidence="9" type="ORF">B0H15DRAFT_859191</name>
</gene>
<evidence type="ECO:0000256" key="4">
    <source>
        <dbReference type="ARBA" id="ARBA00024778"/>
    </source>
</evidence>
<name>A0AAD6TTL8_9AGAR</name>
<dbReference type="InterPro" id="IPR040456">
    <property type="entry name" value="RNase_H2_suB"/>
</dbReference>
<dbReference type="Pfam" id="PF17745">
    <property type="entry name" value="Ydr279_N"/>
    <property type="match status" value="1"/>
</dbReference>
<evidence type="ECO:0000256" key="1">
    <source>
        <dbReference type="ARBA" id="ARBA00004123"/>
    </source>
</evidence>
<dbReference type="PANTHER" id="PTHR13383">
    <property type="entry name" value="RIBONUCLEASE H2 SUBUNIT B"/>
    <property type="match status" value="1"/>
</dbReference>
<dbReference type="AlphaFoldDB" id="A0AAD6TTL8"/>
<sequence length="324" mass="34999">MATHVAILPSDALKSSINAPSGSIPSSRFLRLPHPRTGLASLFLPYESCSDDGPKRNAILEVQAVAPTNARSWFIGQEVVADGKLLVMTPIDPAFLLIPILQSVYGDNGAQGMFRPADEIFEDAATNLEQSSTSSAGKDATLIVSKEDVLEFTSLECCKSALSRVCDVKEITEDITVYRFSPDKVVEYLRIKVQRLSTPETVEVSRTLVRNLAKDGLMEDGKETLLEVGRTRAACDLVAQYAPPGIRSLLIASYDFTSLDAHFQSIEDENAALSVGKVAKPKPPPTAADKKRKPGTSQGVEKLKKAKTGGMAKLSTFFTKKVPA</sequence>
<dbReference type="GO" id="GO:0005654">
    <property type="term" value="C:nucleoplasm"/>
    <property type="evidence" value="ECO:0007669"/>
    <property type="project" value="TreeGrafter"/>
</dbReference>
<dbReference type="InterPro" id="IPR019024">
    <property type="entry name" value="RNase_H2_suB_wHTH"/>
</dbReference>